<protein>
    <submittedName>
        <fullName evidence="2">Putative iron-regulated membrane protein</fullName>
    </submittedName>
</protein>
<feature type="transmembrane region" description="Helical" evidence="1">
    <location>
        <begin position="12"/>
        <end position="34"/>
    </location>
</feature>
<keyword evidence="1" id="KW-1133">Transmembrane helix</keyword>
<dbReference type="Proteomes" id="UP000247973">
    <property type="component" value="Unassembled WGS sequence"/>
</dbReference>
<evidence type="ECO:0000313" key="2">
    <source>
        <dbReference type="EMBL" id="PXV68014.1"/>
    </source>
</evidence>
<dbReference type="RefSeq" id="WP_110309304.1">
    <property type="nucleotide sequence ID" value="NZ_QICL01000002.1"/>
</dbReference>
<keyword evidence="1" id="KW-0812">Transmembrane</keyword>
<dbReference type="OrthoDB" id="111691at2"/>
<feature type="transmembrane region" description="Helical" evidence="1">
    <location>
        <begin position="183"/>
        <end position="211"/>
    </location>
</feature>
<name>A0A2V3PUP8_9BACT</name>
<dbReference type="AlphaFoldDB" id="A0A2V3PUP8"/>
<accession>A0A2V3PUP8</accession>
<keyword evidence="1" id="KW-0472">Membrane</keyword>
<gene>
    <name evidence="2" type="ORF">CLV62_10244</name>
</gene>
<reference evidence="2 3" key="1">
    <citation type="submission" date="2018-03" db="EMBL/GenBank/DDBJ databases">
        <title>Genomic Encyclopedia of Archaeal and Bacterial Type Strains, Phase II (KMG-II): from individual species to whole genera.</title>
        <authorList>
            <person name="Goeker M."/>
        </authorList>
    </citation>
    <scope>NUCLEOTIDE SEQUENCE [LARGE SCALE GENOMIC DNA]</scope>
    <source>
        <strain evidence="2 3">DSM 100214</strain>
    </source>
</reference>
<dbReference type="InterPro" id="IPR005625">
    <property type="entry name" value="PepSY-ass_TM"/>
</dbReference>
<dbReference type="PANTHER" id="PTHR34219">
    <property type="entry name" value="IRON-REGULATED INNER MEMBRANE PROTEIN-RELATED"/>
    <property type="match status" value="1"/>
</dbReference>
<proteinExistence type="predicted"/>
<dbReference type="Pfam" id="PF03929">
    <property type="entry name" value="PepSY_TM"/>
    <property type="match status" value="1"/>
</dbReference>
<evidence type="ECO:0000256" key="1">
    <source>
        <dbReference type="SAM" id="Phobius"/>
    </source>
</evidence>
<sequence>MTTRKFFKKVHLWLSLPVGLIITIICITGAILSFETEILESYYPERYFVKEVKETKIPVDQLIPIVNAQLKDNTVASIKVSSNPERTYVASLTDGFRISAFVDPYTGDLKGTYSFRDSFFFTMMSLHRWLMDGSRTWGKYTVGITTILFVFILISGLVWWFPTDKKKLKSRFTIKTKSGLKRFLHDIHVSLGIYVCIFLLISALTGLMWSFEWYRNGVCKLFGVEIPAEKGGKEGKGGGGKGNKEDKKPREINYQSWQAALDNLTKQVPNNEYIIISDGAATVLDKSAPHLRATDKYSLDNVSGEVLKTDLFAEQKSVSKIMSWAYALHVGAVGGIVIRILTCLACIIGGTLPLTGYYMFYRKNLKKSKKKRPIASAS</sequence>
<dbReference type="EMBL" id="QICL01000002">
    <property type="protein sequence ID" value="PXV68014.1"/>
    <property type="molecule type" value="Genomic_DNA"/>
</dbReference>
<evidence type="ECO:0000313" key="3">
    <source>
        <dbReference type="Proteomes" id="UP000247973"/>
    </source>
</evidence>
<dbReference type="PANTHER" id="PTHR34219:SF3">
    <property type="entry name" value="BLL7967 PROTEIN"/>
    <property type="match status" value="1"/>
</dbReference>
<feature type="transmembrane region" description="Helical" evidence="1">
    <location>
        <begin position="336"/>
        <end position="361"/>
    </location>
</feature>
<keyword evidence="3" id="KW-1185">Reference proteome</keyword>
<feature type="transmembrane region" description="Helical" evidence="1">
    <location>
        <begin position="140"/>
        <end position="162"/>
    </location>
</feature>
<comment type="caution">
    <text evidence="2">The sequence shown here is derived from an EMBL/GenBank/DDBJ whole genome shotgun (WGS) entry which is preliminary data.</text>
</comment>
<organism evidence="2 3">
    <name type="scientific">Dysgonomonas alginatilytica</name>
    <dbReference type="NCBI Taxonomy" id="1605892"/>
    <lineage>
        <taxon>Bacteria</taxon>
        <taxon>Pseudomonadati</taxon>
        <taxon>Bacteroidota</taxon>
        <taxon>Bacteroidia</taxon>
        <taxon>Bacteroidales</taxon>
        <taxon>Dysgonomonadaceae</taxon>
        <taxon>Dysgonomonas</taxon>
    </lineage>
</organism>